<comment type="caution">
    <text evidence="1">The sequence shown here is derived from an EMBL/GenBank/DDBJ whole genome shotgun (WGS) entry which is preliminary data.</text>
</comment>
<evidence type="ECO:0000313" key="1">
    <source>
        <dbReference type="EMBL" id="KAK2034438.1"/>
    </source>
</evidence>
<gene>
    <name evidence="1" type="ORF">LX32DRAFT_396239</name>
</gene>
<dbReference type="EMBL" id="MU842814">
    <property type="protein sequence ID" value="KAK2034438.1"/>
    <property type="molecule type" value="Genomic_DNA"/>
</dbReference>
<evidence type="ECO:0000313" key="2">
    <source>
        <dbReference type="Proteomes" id="UP001232148"/>
    </source>
</evidence>
<sequence>MLRVSVEVDRVLSGSDRDRCNKARESRHRRCDPACSLLAGSVQGQPRLRKSACTIQTYIAPAIRVFTKGHLRSVNSSDLCWASHFNWHMQPQLNFHYGRLEDGLSQDASTSAIEDQKPTAISSASVPWNDAYIPNKKSTNPHAFM</sequence>
<proteinExistence type="predicted"/>
<protein>
    <submittedName>
        <fullName evidence="1">Uncharacterized protein</fullName>
    </submittedName>
</protein>
<dbReference type="Proteomes" id="UP001232148">
    <property type="component" value="Unassembled WGS sequence"/>
</dbReference>
<accession>A0AAD9M9X0</accession>
<dbReference type="AlphaFoldDB" id="A0AAD9M9X0"/>
<organism evidence="1 2">
    <name type="scientific">Colletotrichum zoysiae</name>
    <dbReference type="NCBI Taxonomy" id="1216348"/>
    <lineage>
        <taxon>Eukaryota</taxon>
        <taxon>Fungi</taxon>
        <taxon>Dikarya</taxon>
        <taxon>Ascomycota</taxon>
        <taxon>Pezizomycotina</taxon>
        <taxon>Sordariomycetes</taxon>
        <taxon>Hypocreomycetidae</taxon>
        <taxon>Glomerellales</taxon>
        <taxon>Glomerellaceae</taxon>
        <taxon>Colletotrichum</taxon>
        <taxon>Colletotrichum graminicola species complex</taxon>
    </lineage>
</organism>
<name>A0AAD9M9X0_9PEZI</name>
<reference evidence="1" key="1">
    <citation type="submission" date="2021-06" db="EMBL/GenBank/DDBJ databases">
        <title>Comparative genomics, transcriptomics and evolutionary studies reveal genomic signatures of adaptation to plant cell wall in hemibiotrophic fungi.</title>
        <authorList>
            <consortium name="DOE Joint Genome Institute"/>
            <person name="Baroncelli R."/>
            <person name="Diaz J.F."/>
            <person name="Benocci T."/>
            <person name="Peng M."/>
            <person name="Battaglia E."/>
            <person name="Haridas S."/>
            <person name="Andreopoulos W."/>
            <person name="Labutti K."/>
            <person name="Pangilinan J."/>
            <person name="Floch G.L."/>
            <person name="Makela M.R."/>
            <person name="Henrissat B."/>
            <person name="Grigoriev I.V."/>
            <person name="Crouch J.A."/>
            <person name="De Vries R.P."/>
            <person name="Sukno S.A."/>
            <person name="Thon M.R."/>
        </authorList>
    </citation>
    <scope>NUCLEOTIDE SEQUENCE</scope>
    <source>
        <strain evidence="1">MAFF235873</strain>
    </source>
</reference>
<keyword evidence="2" id="KW-1185">Reference proteome</keyword>